<keyword evidence="1" id="KW-0472">Membrane</keyword>
<dbReference type="Proteomes" id="UP000484842">
    <property type="component" value="Unassembled WGS sequence"/>
</dbReference>
<gene>
    <name evidence="2" type="ORF">F8S09_08425</name>
</gene>
<dbReference type="AlphaFoldDB" id="A0A7X1TRS3"/>
<feature type="transmembrane region" description="Helical" evidence="1">
    <location>
        <begin position="39"/>
        <end position="58"/>
    </location>
</feature>
<reference evidence="2 3" key="1">
    <citation type="submission" date="2019-10" db="EMBL/GenBank/DDBJ databases">
        <title>Deinococcus sp. isolated from soil.</title>
        <authorList>
            <person name="Li Y."/>
            <person name="Wang J."/>
        </authorList>
    </citation>
    <scope>NUCLEOTIDE SEQUENCE [LARGE SCALE GENOMIC DNA]</scope>
    <source>
        <strain evidence="2 3">SDU3-2</strain>
    </source>
</reference>
<evidence type="ECO:0000313" key="3">
    <source>
        <dbReference type="Proteomes" id="UP000484842"/>
    </source>
</evidence>
<evidence type="ECO:0000313" key="2">
    <source>
        <dbReference type="EMBL" id="MPY66714.1"/>
    </source>
</evidence>
<evidence type="ECO:0000256" key="1">
    <source>
        <dbReference type="SAM" id="Phobius"/>
    </source>
</evidence>
<name>A0A7X1TRS3_9DEIO</name>
<dbReference type="RefSeq" id="WP_152871065.1">
    <property type="nucleotide sequence ID" value="NZ_WBSL01000003.1"/>
</dbReference>
<accession>A0A7X1TRS3</accession>
<feature type="transmembrane region" description="Helical" evidence="1">
    <location>
        <begin position="12"/>
        <end position="33"/>
    </location>
</feature>
<comment type="caution">
    <text evidence="2">The sequence shown here is derived from an EMBL/GenBank/DDBJ whole genome shotgun (WGS) entry which is preliminary data.</text>
</comment>
<protein>
    <submittedName>
        <fullName evidence="2">Uncharacterized protein</fullName>
    </submittedName>
</protein>
<sequence>MQHKNFSKHIWLTRYLIVGALLVIAVWALLGGSDLGERAGFAQAVLAGVLLWATWNAIDRSDSQIEKAQKQIDIAQ</sequence>
<proteinExistence type="predicted"/>
<keyword evidence="1" id="KW-0812">Transmembrane</keyword>
<dbReference type="EMBL" id="WBSL01000003">
    <property type="protein sequence ID" value="MPY66714.1"/>
    <property type="molecule type" value="Genomic_DNA"/>
</dbReference>
<organism evidence="2 3">
    <name type="scientific">Deinococcus terrestris</name>
    <dbReference type="NCBI Taxonomy" id="2651870"/>
    <lineage>
        <taxon>Bacteria</taxon>
        <taxon>Thermotogati</taxon>
        <taxon>Deinococcota</taxon>
        <taxon>Deinococci</taxon>
        <taxon>Deinococcales</taxon>
        <taxon>Deinococcaceae</taxon>
        <taxon>Deinococcus</taxon>
    </lineage>
</organism>
<keyword evidence="1" id="KW-1133">Transmembrane helix</keyword>
<keyword evidence="3" id="KW-1185">Reference proteome</keyword>